<reference evidence="3" key="1">
    <citation type="submission" date="2020-06" db="EMBL/GenBank/DDBJ databases">
        <authorList>
            <consortium name="Plant Systems Biology data submission"/>
        </authorList>
    </citation>
    <scope>NUCLEOTIDE SEQUENCE</scope>
    <source>
        <strain evidence="3">D6</strain>
    </source>
</reference>
<feature type="transmembrane region" description="Helical" evidence="2">
    <location>
        <begin position="522"/>
        <end position="545"/>
    </location>
</feature>
<gene>
    <name evidence="3" type="ORF">SEMRO_292_G109590.1</name>
</gene>
<feature type="compositionally biased region" description="Polar residues" evidence="1">
    <location>
        <begin position="114"/>
        <end position="128"/>
    </location>
</feature>
<feature type="region of interest" description="Disordered" evidence="1">
    <location>
        <begin position="1154"/>
        <end position="1178"/>
    </location>
</feature>
<feature type="transmembrane region" description="Helical" evidence="2">
    <location>
        <begin position="915"/>
        <end position="937"/>
    </location>
</feature>
<feature type="compositionally biased region" description="Basic and acidic residues" evidence="1">
    <location>
        <begin position="390"/>
        <end position="399"/>
    </location>
</feature>
<proteinExistence type="predicted"/>
<feature type="compositionally biased region" description="Acidic residues" evidence="1">
    <location>
        <begin position="204"/>
        <end position="220"/>
    </location>
</feature>
<keyword evidence="4" id="KW-1185">Reference proteome</keyword>
<dbReference type="Proteomes" id="UP001153069">
    <property type="component" value="Unassembled WGS sequence"/>
</dbReference>
<dbReference type="OrthoDB" id="48469at2759"/>
<feature type="region of interest" description="Disordered" evidence="1">
    <location>
        <begin position="187"/>
        <end position="226"/>
    </location>
</feature>
<evidence type="ECO:0000256" key="1">
    <source>
        <dbReference type="SAM" id="MobiDB-lite"/>
    </source>
</evidence>
<feature type="compositionally biased region" description="Basic and acidic residues" evidence="1">
    <location>
        <begin position="133"/>
        <end position="144"/>
    </location>
</feature>
<dbReference type="EMBL" id="CAICTM010000291">
    <property type="protein sequence ID" value="CAB9507079.1"/>
    <property type="molecule type" value="Genomic_DNA"/>
</dbReference>
<feature type="transmembrane region" description="Helical" evidence="2">
    <location>
        <begin position="825"/>
        <end position="845"/>
    </location>
</feature>
<organism evidence="3 4">
    <name type="scientific">Seminavis robusta</name>
    <dbReference type="NCBI Taxonomy" id="568900"/>
    <lineage>
        <taxon>Eukaryota</taxon>
        <taxon>Sar</taxon>
        <taxon>Stramenopiles</taxon>
        <taxon>Ochrophyta</taxon>
        <taxon>Bacillariophyta</taxon>
        <taxon>Bacillariophyceae</taxon>
        <taxon>Bacillariophycidae</taxon>
        <taxon>Naviculales</taxon>
        <taxon>Naviculaceae</taxon>
        <taxon>Seminavis</taxon>
    </lineage>
</organism>
<keyword evidence="2" id="KW-0472">Membrane</keyword>
<name>A0A9N8DW50_9STRA</name>
<feature type="compositionally biased region" description="Basic and acidic residues" evidence="1">
    <location>
        <begin position="1155"/>
        <end position="1169"/>
    </location>
</feature>
<protein>
    <submittedName>
        <fullName evidence="3">Uncharacterized protein</fullName>
    </submittedName>
</protein>
<keyword evidence="2" id="KW-1133">Transmembrane helix</keyword>
<comment type="caution">
    <text evidence="3">The sequence shown here is derived from an EMBL/GenBank/DDBJ whole genome shotgun (WGS) entry which is preliminary data.</text>
</comment>
<evidence type="ECO:0000313" key="3">
    <source>
        <dbReference type="EMBL" id="CAB9507079.1"/>
    </source>
</evidence>
<feature type="transmembrane region" description="Helical" evidence="2">
    <location>
        <begin position="886"/>
        <end position="909"/>
    </location>
</feature>
<evidence type="ECO:0000256" key="2">
    <source>
        <dbReference type="SAM" id="Phobius"/>
    </source>
</evidence>
<feature type="transmembrane region" description="Helical" evidence="2">
    <location>
        <begin position="763"/>
        <end position="784"/>
    </location>
</feature>
<keyword evidence="2" id="KW-0812">Transmembrane</keyword>
<feature type="region of interest" description="Disordered" evidence="1">
    <location>
        <begin position="372"/>
        <end position="435"/>
    </location>
</feature>
<accession>A0A9N8DW50</accession>
<feature type="transmembrane region" description="Helical" evidence="2">
    <location>
        <begin position="598"/>
        <end position="618"/>
    </location>
</feature>
<evidence type="ECO:0000313" key="4">
    <source>
        <dbReference type="Proteomes" id="UP001153069"/>
    </source>
</evidence>
<feature type="transmembrane region" description="Helical" evidence="2">
    <location>
        <begin position="557"/>
        <end position="578"/>
    </location>
</feature>
<sequence length="1178" mass="130325">MTTSFERTVGPKADYQELEYISALHQTGVTGTRTTGTISSLDVLRFLKSRHSIDITHEQAIDIVRGLGGVGGADGSPELKMSVARSVAERIRSEREQQRLLDEQAEIHPHLKWTSLTSSKPRASTKSAVSAEASDRNTSPKDVDEGKMLVEEVLNPKLRYLDLVQMTSIILIPTLARMAQEWRQASSNNHSNLGNDEKNQQETKDEDDKEENGTAEEDFAPLDPQPNGLLEFVLENMIRVVEAHDSDNFKGSVLGEDVEVLYKDSKLSDDRSDERKTILTPDLVEALLLENGETERAHDTKLIREMVEMAQSKSGTFDVEALANALTLDLQDWNVGCEDRESTYFSDVFGQAKTDNEFNEFITGVTAVDWESTRASAKPASKGAAVDDAVSNKKDHDGASSDDQSSFPASVMKDEPSTPDGEEEAAPPQPDSSMIQTNDMAEMEASATPRAKELKVKGSAKVIDTVVDAYASHGTLALVWVTYVCYSGSYASLILLTDSFQTECPGRGPHERSFGCTLGKTVYTWIIVALILTGFGFAVLVPLAFGNHPTKRGPIRMFVASVMALVITLVPFCVVYRLQNSDVVLYGPVQEQLDSDSFYYFVYFTTALGCMLGLNYFAHFAISFGKKFGLIEKDNNKLSESGTVGRIIGQFDTSSEVSRSASVKRAATRKVNVMLTNARQMHGPAFEEDKVPLPDAAANDPESRRSIKLAKSIRKAQSDAVFQNFTLRGERTVEAGSLLWSWGMMLSGGLWEVEGIWLPSRMIIFQLAQVAIGVFFAVAIFIFVEIAADAADQATAEIESKILKQVYYPQWVISFVPTGGEVKMALIPAGIISVLVCFALTLIYIPSTVKTVLRYRCGQLPSLGAEDFHGSRAKADMTYMNTANAIYGMLAGGTLFFVLFGLLIFFFIWDFTQDVMLLILAWGIGLTITTLVKSLMVSFCRKRLFRAFYRVFPGRSNYVTLALECWYIGLGGGVLIGRLTQFLLASAFWIGRIDEPFLAPNVNLLGYKFDYVPLNYSSEILIHEAHRHPFIERLGTMYLMRLRYPNFGSNAGACWRQLFVITLMPWLMKNRVFYEQRAIESIHDQKSELELEMDEDKQYLEIAGELLDVGADQALTFGKFGLGTVDIGARAVGQVGMGAVEGVKTVGNFGVDTTDTTRHDNINRRHEEDPLGISAVSV</sequence>
<feature type="region of interest" description="Disordered" evidence="1">
    <location>
        <begin position="112"/>
        <end position="144"/>
    </location>
</feature>
<dbReference type="AlphaFoldDB" id="A0A9N8DW50"/>
<feature type="transmembrane region" description="Helical" evidence="2">
    <location>
        <begin position="958"/>
        <end position="979"/>
    </location>
</feature>